<dbReference type="SMART" id="SM00950">
    <property type="entry name" value="Piwi"/>
    <property type="match status" value="1"/>
</dbReference>
<evidence type="ECO:0000313" key="3">
    <source>
        <dbReference type="Proteomes" id="UP000436088"/>
    </source>
</evidence>
<comment type="caution">
    <text evidence="2">The sequence shown here is derived from an EMBL/GenBank/DDBJ whole genome shotgun (WGS) entry which is preliminary data.</text>
</comment>
<evidence type="ECO:0000313" key="2">
    <source>
        <dbReference type="EMBL" id="KAE8696341.1"/>
    </source>
</evidence>
<dbReference type="SUPFAM" id="SSF53098">
    <property type="entry name" value="Ribonuclease H-like"/>
    <property type="match status" value="1"/>
</dbReference>
<dbReference type="Pfam" id="PF02171">
    <property type="entry name" value="Piwi"/>
    <property type="match status" value="1"/>
</dbReference>
<reference evidence="2" key="1">
    <citation type="submission" date="2019-09" db="EMBL/GenBank/DDBJ databases">
        <title>Draft genome information of white flower Hibiscus syriacus.</title>
        <authorList>
            <person name="Kim Y.-M."/>
        </authorList>
    </citation>
    <scope>NUCLEOTIDE SEQUENCE [LARGE SCALE GENOMIC DNA]</scope>
    <source>
        <strain evidence="2">YM2019G1</strain>
    </source>
</reference>
<dbReference type="PANTHER" id="PTHR22891">
    <property type="entry name" value="EUKARYOTIC TRANSLATION INITIATION FACTOR 2C"/>
    <property type="match status" value="1"/>
</dbReference>
<dbReference type="Proteomes" id="UP000436088">
    <property type="component" value="Unassembled WGS sequence"/>
</dbReference>
<sequence>MVLNEELVGIQRAFKAKDYFPTITLIVAQKRHNTRFFPMNKQDGGSSGNVPPGTVIDSTVVDPSGFHFHLFSQYGMIGTSKSTQYHALWDEHGFTSDHIQQLIHSMCFTSARCTKSVSLIPPVFYADLAAYRGRLYQQVLNRRQSQPLADAFDRSYYRVHPDLENSMFFI</sequence>
<dbReference type="InterPro" id="IPR003165">
    <property type="entry name" value="Piwi"/>
</dbReference>
<dbReference type="Gene3D" id="3.30.420.10">
    <property type="entry name" value="Ribonuclease H-like superfamily/Ribonuclease H"/>
    <property type="match status" value="1"/>
</dbReference>
<feature type="domain" description="Piwi" evidence="1">
    <location>
        <begin position="1"/>
        <end position="138"/>
    </location>
</feature>
<evidence type="ECO:0000259" key="1">
    <source>
        <dbReference type="PROSITE" id="PS50822"/>
    </source>
</evidence>
<name>A0A6A2ZWG4_HIBSY</name>
<accession>A0A6A2ZWG4</accession>
<dbReference type="EMBL" id="VEPZ02001068">
    <property type="protein sequence ID" value="KAE8696341.1"/>
    <property type="molecule type" value="Genomic_DNA"/>
</dbReference>
<dbReference type="PROSITE" id="PS50822">
    <property type="entry name" value="PIWI"/>
    <property type="match status" value="1"/>
</dbReference>
<dbReference type="InterPro" id="IPR012337">
    <property type="entry name" value="RNaseH-like_sf"/>
</dbReference>
<dbReference type="GO" id="GO:0003676">
    <property type="term" value="F:nucleic acid binding"/>
    <property type="evidence" value="ECO:0007669"/>
    <property type="project" value="InterPro"/>
</dbReference>
<organism evidence="2 3">
    <name type="scientific">Hibiscus syriacus</name>
    <name type="common">Rose of Sharon</name>
    <dbReference type="NCBI Taxonomy" id="106335"/>
    <lineage>
        <taxon>Eukaryota</taxon>
        <taxon>Viridiplantae</taxon>
        <taxon>Streptophyta</taxon>
        <taxon>Embryophyta</taxon>
        <taxon>Tracheophyta</taxon>
        <taxon>Spermatophyta</taxon>
        <taxon>Magnoliopsida</taxon>
        <taxon>eudicotyledons</taxon>
        <taxon>Gunneridae</taxon>
        <taxon>Pentapetalae</taxon>
        <taxon>rosids</taxon>
        <taxon>malvids</taxon>
        <taxon>Malvales</taxon>
        <taxon>Malvaceae</taxon>
        <taxon>Malvoideae</taxon>
        <taxon>Hibiscus</taxon>
    </lineage>
</organism>
<dbReference type="AlphaFoldDB" id="A0A6A2ZWG4"/>
<gene>
    <name evidence="2" type="ORF">F3Y22_tig00110674pilonHSYRG00030</name>
</gene>
<protein>
    <recommendedName>
        <fullName evidence="1">Piwi domain-containing protein</fullName>
    </recommendedName>
</protein>
<keyword evidence="3" id="KW-1185">Reference proteome</keyword>
<dbReference type="InterPro" id="IPR036397">
    <property type="entry name" value="RNaseH_sf"/>
</dbReference>
<proteinExistence type="predicted"/>